<evidence type="ECO:0000313" key="3">
    <source>
        <dbReference type="Proteomes" id="UP000190460"/>
    </source>
</evidence>
<dbReference type="InterPro" id="IPR038607">
    <property type="entry name" value="PhoD-like_sf"/>
</dbReference>
<gene>
    <name evidence="2" type="ORF">SAMN02745130_03443</name>
</gene>
<dbReference type="InterPro" id="IPR018946">
    <property type="entry name" value="PhoD-like_MPP"/>
</dbReference>
<dbReference type="PANTHER" id="PTHR37031">
    <property type="entry name" value="METALLOPHOSPHATASE BINDING DOMAIN PROTEIN"/>
    <property type="match status" value="1"/>
</dbReference>
<dbReference type="EMBL" id="FUYB01000023">
    <property type="protein sequence ID" value="SKA92908.1"/>
    <property type="molecule type" value="Genomic_DNA"/>
</dbReference>
<name>A0A1T4XUS8_9GAMM</name>
<evidence type="ECO:0000259" key="1">
    <source>
        <dbReference type="Pfam" id="PF09423"/>
    </source>
</evidence>
<dbReference type="PANTHER" id="PTHR37031:SF2">
    <property type="entry name" value="PHOD-LIKE PHOSPHATASE METALLOPHOSPHATASE DOMAIN-CONTAINING PROTEIN"/>
    <property type="match status" value="1"/>
</dbReference>
<protein>
    <submittedName>
        <fullName evidence="2">PhoD-like phosphatase</fullName>
    </submittedName>
</protein>
<accession>A0A1T4XUS8</accession>
<dbReference type="STRING" id="92487.SAMN02745130_03443"/>
<reference evidence="2 3" key="1">
    <citation type="submission" date="2017-02" db="EMBL/GenBank/DDBJ databases">
        <authorList>
            <person name="Peterson S.W."/>
        </authorList>
    </citation>
    <scope>NUCLEOTIDE SEQUENCE [LARGE SCALE GENOMIC DNA]</scope>
    <source>
        <strain evidence="2 3">ATCC 49788</strain>
    </source>
</reference>
<keyword evidence="3" id="KW-1185">Reference proteome</keyword>
<dbReference type="Pfam" id="PF09423">
    <property type="entry name" value="PhoD"/>
    <property type="match status" value="1"/>
</dbReference>
<evidence type="ECO:0000313" key="2">
    <source>
        <dbReference type="EMBL" id="SKA92908.1"/>
    </source>
</evidence>
<dbReference type="Proteomes" id="UP000190460">
    <property type="component" value="Unassembled WGS sequence"/>
</dbReference>
<organism evidence="2 3">
    <name type="scientific">Thiothrix eikelboomii</name>
    <dbReference type="NCBI Taxonomy" id="92487"/>
    <lineage>
        <taxon>Bacteria</taxon>
        <taxon>Pseudomonadati</taxon>
        <taxon>Pseudomonadota</taxon>
        <taxon>Gammaproteobacteria</taxon>
        <taxon>Thiotrichales</taxon>
        <taxon>Thiotrichaceae</taxon>
        <taxon>Thiothrix</taxon>
    </lineage>
</organism>
<dbReference type="CDD" id="cd07389">
    <property type="entry name" value="MPP_PhoD"/>
    <property type="match status" value="1"/>
</dbReference>
<dbReference type="InterPro" id="IPR029052">
    <property type="entry name" value="Metallo-depent_PP-like"/>
</dbReference>
<dbReference type="AlphaFoldDB" id="A0A1T4XUS8"/>
<proteinExistence type="predicted"/>
<dbReference type="SUPFAM" id="SSF56300">
    <property type="entry name" value="Metallo-dependent phosphatases"/>
    <property type="match status" value="1"/>
</dbReference>
<sequence>MMTTTAATTNSLPSILAGPILRHVSQQQLVLWLVCSHPCTLQVNCYQAEQLLTSADFPADHAGLVVLGGQAFLHLLVIQLPESLPENTWLSYDIGLAHDTGFNWLATTAPQILYAGETRPRFAFKPKITQVLHGSCRKPHYRGGDALLVVDQKLAEARRLETPSEQPSLLIMTGDQVYNDDVAGPMLHAIHTVIAQLGLYEESLDQTELQHSRSLHGNRKNYYRRLELLPSSPGGQGLRKILRGAKKPIFTSANADNHLATLAEVLSMYLLVWSPSLWPLVDLNDLSGLEGEALTRYQAQLPAIQQFAQGLDKVQRVLASIPTYMIFDDHDITDDWNLSRDWEESAYGHPLSRRILGNALIAYFLCQAWGNAPNRFPEPLIKNIQALFRTGKGALHDLLIDQLLKMEGWHYSLATQPKIVVLDTRTQRWRSETRAADPSGLMDWEMLSDLQQELIHETAVILVSPAPIFGVKLIEVVQRIFTWFGGSLIVDAENWMAHPGSANVILNIFRHRRTPHNFTILSGDVHYSFVYDGRLRHHEQTPHIWQITASGIKNAFPEKLLKHFDKLNRWLFASYSPLNWLTRRRHMRIQQRRPSEHEGRYRHQRLYNGSGIGRVFFDAAGAPERIEILSSRDECIQFNQGYDSDWMD</sequence>
<feature type="domain" description="PhoD-like phosphatase metallophosphatase" evidence="1">
    <location>
        <begin position="313"/>
        <end position="587"/>
    </location>
</feature>
<dbReference type="RefSeq" id="WP_200807130.1">
    <property type="nucleotide sequence ID" value="NZ_FUYB01000023.1"/>
</dbReference>
<dbReference type="Gene3D" id="3.60.21.70">
    <property type="entry name" value="PhoD-like phosphatase"/>
    <property type="match status" value="1"/>
</dbReference>